<dbReference type="Proteomes" id="UP001651158">
    <property type="component" value="Unassembled WGS sequence"/>
</dbReference>
<organism evidence="1 2">
    <name type="scientific">Taenia crassiceps</name>
    <dbReference type="NCBI Taxonomy" id="6207"/>
    <lineage>
        <taxon>Eukaryota</taxon>
        <taxon>Metazoa</taxon>
        <taxon>Spiralia</taxon>
        <taxon>Lophotrochozoa</taxon>
        <taxon>Platyhelminthes</taxon>
        <taxon>Cestoda</taxon>
        <taxon>Eucestoda</taxon>
        <taxon>Cyclophyllidea</taxon>
        <taxon>Taeniidae</taxon>
        <taxon>Taenia</taxon>
    </lineage>
</organism>
<protein>
    <submittedName>
        <fullName evidence="1">Uncharacterized protein</fullName>
    </submittedName>
</protein>
<gene>
    <name evidence="1" type="ORF">TcWFU_008602</name>
</gene>
<proteinExistence type="predicted"/>
<keyword evidence="2" id="KW-1185">Reference proteome</keyword>
<evidence type="ECO:0000313" key="2">
    <source>
        <dbReference type="Proteomes" id="UP001651158"/>
    </source>
</evidence>
<comment type="caution">
    <text evidence="1">The sequence shown here is derived from an EMBL/GenBank/DDBJ whole genome shotgun (WGS) entry which is preliminary data.</text>
</comment>
<accession>A0ABR4Q8J5</accession>
<name>A0ABR4Q8J5_9CEST</name>
<dbReference type="EMBL" id="JAKROA010000007">
    <property type="protein sequence ID" value="KAL5105920.1"/>
    <property type="molecule type" value="Genomic_DNA"/>
</dbReference>
<sequence>MGSLKSKSIRLLPPPPLPRFGFARRGQKNDEGVSQAVEADFSELKSLVDKCVQIHSDVMEAKTPVGNDHLPVVALETRSTSEPMCRYYFPPETLIPMDDLDLLNFAHSKGGLSEELLMDILMDELTFTGNEQIVRANVEQCLSQLLVDLEEKSLEKAINRVATFPTVAKRPLQPAQAAVCAKRRRTEMEESYDI</sequence>
<evidence type="ECO:0000313" key="1">
    <source>
        <dbReference type="EMBL" id="KAL5105920.1"/>
    </source>
</evidence>
<reference evidence="1 2" key="1">
    <citation type="journal article" date="2022" name="Front. Cell. Infect. Microbiol.">
        <title>The Genomes of Two Strains of Taenia crassiceps the Animal Model for the Study of Human Cysticercosis.</title>
        <authorList>
            <person name="Bobes R.J."/>
            <person name="Estrada K."/>
            <person name="Rios-Valencia D.G."/>
            <person name="Calderon-Gallegos A."/>
            <person name="de la Torre P."/>
            <person name="Carrero J.C."/>
            <person name="Sanchez-Flores A."/>
            <person name="Laclette J.P."/>
        </authorList>
    </citation>
    <scope>NUCLEOTIDE SEQUENCE [LARGE SCALE GENOMIC DNA]</scope>
    <source>
        <strain evidence="1">WFUcys</strain>
    </source>
</reference>